<dbReference type="SUPFAM" id="SSF56496">
    <property type="entry name" value="Fibrinogen C-terminal domain-like"/>
    <property type="match status" value="1"/>
</dbReference>
<evidence type="ECO:0000313" key="3">
    <source>
        <dbReference type="EnsemblMetazoa" id="G31839.1:cds"/>
    </source>
</evidence>
<dbReference type="PROSITE" id="PS00514">
    <property type="entry name" value="FIBRINOGEN_C_1"/>
    <property type="match status" value="1"/>
</dbReference>
<dbReference type="OMA" id="HTCHTAN"/>
<dbReference type="Pfam" id="PF00147">
    <property type="entry name" value="Fibrinogen_C"/>
    <property type="match status" value="1"/>
</dbReference>
<dbReference type="InterPro" id="IPR036056">
    <property type="entry name" value="Fibrinogen-like_C"/>
</dbReference>
<dbReference type="Proteomes" id="UP000005408">
    <property type="component" value="Unassembled WGS sequence"/>
</dbReference>
<dbReference type="Gene3D" id="3.90.215.10">
    <property type="entry name" value="Gamma Fibrinogen, chain A, domain 1"/>
    <property type="match status" value="1"/>
</dbReference>
<evidence type="ECO:0000259" key="2">
    <source>
        <dbReference type="PROSITE" id="PS51406"/>
    </source>
</evidence>
<accession>A0A8W8MAE8</accession>
<name>A0A8W8MAE8_MAGGI</name>
<dbReference type="InterPro" id="IPR020837">
    <property type="entry name" value="Fibrinogen_CS"/>
</dbReference>
<dbReference type="OrthoDB" id="6146709at2759"/>
<feature type="domain" description="Fibrinogen C-terminal" evidence="2">
    <location>
        <begin position="1"/>
        <end position="115"/>
    </location>
</feature>
<protein>
    <recommendedName>
        <fullName evidence="2">Fibrinogen C-terminal domain-containing protein</fullName>
    </recommendedName>
</protein>
<sequence length="115" mass="13472">MDHDNVWKYAEYSTFNVESGSFKYRLHVNGYSGNAGDSLWLHDGMSFTTYDNDNDNNGTVNCGSLFRGGWWYHTCHTANLNGEYGNTIKSKGINWYYWKGFYYSMKEVRMMVRKP</sequence>
<dbReference type="InterPro" id="IPR002181">
    <property type="entry name" value="Fibrinogen_a/b/g_C_dom"/>
</dbReference>
<dbReference type="AlphaFoldDB" id="A0A8W8MAE8"/>
<dbReference type="PANTHER" id="PTHR19143">
    <property type="entry name" value="FIBRINOGEN/TENASCIN/ANGIOPOEITIN"/>
    <property type="match status" value="1"/>
</dbReference>
<evidence type="ECO:0000313" key="4">
    <source>
        <dbReference type="Proteomes" id="UP000005408"/>
    </source>
</evidence>
<dbReference type="PROSITE" id="PS51406">
    <property type="entry name" value="FIBRINOGEN_C_2"/>
    <property type="match status" value="1"/>
</dbReference>
<dbReference type="EnsemblMetazoa" id="G31839.1">
    <property type="protein sequence ID" value="G31839.1:cds"/>
    <property type="gene ID" value="G31839"/>
</dbReference>
<proteinExistence type="predicted"/>
<evidence type="ECO:0000256" key="1">
    <source>
        <dbReference type="ARBA" id="ARBA00023157"/>
    </source>
</evidence>
<dbReference type="SMART" id="SM00186">
    <property type="entry name" value="FBG"/>
    <property type="match status" value="1"/>
</dbReference>
<dbReference type="InterPro" id="IPR050373">
    <property type="entry name" value="Fibrinogen_C-term_domain"/>
</dbReference>
<keyword evidence="1" id="KW-1015">Disulfide bond</keyword>
<dbReference type="InterPro" id="IPR014716">
    <property type="entry name" value="Fibrinogen_a/b/g_C_1"/>
</dbReference>
<keyword evidence="4" id="KW-1185">Reference proteome</keyword>
<organism evidence="3 4">
    <name type="scientific">Magallana gigas</name>
    <name type="common">Pacific oyster</name>
    <name type="synonym">Crassostrea gigas</name>
    <dbReference type="NCBI Taxonomy" id="29159"/>
    <lineage>
        <taxon>Eukaryota</taxon>
        <taxon>Metazoa</taxon>
        <taxon>Spiralia</taxon>
        <taxon>Lophotrochozoa</taxon>
        <taxon>Mollusca</taxon>
        <taxon>Bivalvia</taxon>
        <taxon>Autobranchia</taxon>
        <taxon>Pteriomorphia</taxon>
        <taxon>Ostreida</taxon>
        <taxon>Ostreoidea</taxon>
        <taxon>Ostreidae</taxon>
        <taxon>Magallana</taxon>
    </lineage>
</organism>
<dbReference type="GO" id="GO:0005615">
    <property type="term" value="C:extracellular space"/>
    <property type="evidence" value="ECO:0007669"/>
    <property type="project" value="TreeGrafter"/>
</dbReference>
<reference evidence="3" key="1">
    <citation type="submission" date="2022-08" db="UniProtKB">
        <authorList>
            <consortium name="EnsemblMetazoa"/>
        </authorList>
    </citation>
    <scope>IDENTIFICATION</scope>
    <source>
        <strain evidence="3">05x7-T-G4-1.051#20</strain>
    </source>
</reference>